<dbReference type="OrthoDB" id="438551at2759"/>
<reference evidence="2" key="1">
    <citation type="submission" date="2021-02" db="EMBL/GenBank/DDBJ databases">
        <authorList>
            <person name="Dougan E. K."/>
            <person name="Rhodes N."/>
            <person name="Thang M."/>
            <person name="Chan C."/>
        </authorList>
    </citation>
    <scope>NUCLEOTIDE SEQUENCE</scope>
</reference>
<gene>
    <name evidence="2" type="ORF">SNEC2469_LOCUS18051</name>
</gene>
<dbReference type="Proteomes" id="UP000601435">
    <property type="component" value="Unassembled WGS sequence"/>
</dbReference>
<keyword evidence="3" id="KW-1185">Reference proteome</keyword>
<proteinExistence type="predicted"/>
<dbReference type="EMBL" id="CAJNJA010030167">
    <property type="protein sequence ID" value="CAE7639240.1"/>
    <property type="molecule type" value="Genomic_DNA"/>
</dbReference>
<name>A0A812VMX3_9DINO</name>
<feature type="region of interest" description="Disordered" evidence="1">
    <location>
        <begin position="544"/>
        <end position="588"/>
    </location>
</feature>
<evidence type="ECO:0000256" key="1">
    <source>
        <dbReference type="SAM" id="MobiDB-lite"/>
    </source>
</evidence>
<accession>A0A812VMX3</accession>
<evidence type="ECO:0000313" key="3">
    <source>
        <dbReference type="Proteomes" id="UP000601435"/>
    </source>
</evidence>
<comment type="caution">
    <text evidence="2">The sequence shown here is derived from an EMBL/GenBank/DDBJ whole genome shotgun (WGS) entry which is preliminary data.</text>
</comment>
<sequence>MDGIEDDHQRKLFTAGVDTLDKFSAFATGEPDLLAVLKEEFGLDPSASLAARGQVASFIAAWKASKVRVQRQAEVEAEPDTREWTKPIPTAEYLLLRQAYVKAHGTLDERVLPSKEFLEKKLQEVEHGEFKAESLQEVTTRDELDPDTLVPVWDSKGVMTVKRGSSRVPLPSNPEELRRRLNIMRNAYLMLRLKFPGRADLQDIGADLFERYKEYLLGDYVHNLQARDSADSVVHTPPWQLVLSYEQAIRKQAFHYMVTESIAMGAAWEKAWKDPVTKERHFATPLSLYAKRKPDPPPNLPPRDTWIARPPGRGQKGGPGSPFVSGSTRKKDFFLSRVRSGCYFAVVLSPPCSTFSRAPWRNNRGPRPLRSYDHPDGLPGLRWGEQRKARLGNTLADFSMRVAAAALHLEHSYVLLEQPEDLGAVAAGSRPSSMWQRASFRAIADHPRALHVAFHQADFGTPYPKPTRLLLATGQPLPDAMHRGLPSFDDLGFYKGPLPRHATAGRMKPRSGAAFATTGTEQWPSDFCKWVATSILDDFLSPASTAGVGDSQSSETEASDDETPNTGGRVFRFNPVTESAKETGGRLGETEELSLRCLKRGYVTGAELLELSGRLPDETRIRESALEVEGQRSFTTGAYVHKDNVGLRRNLRNHRWTSELLARVLAVSFPGKPFSSLALFRDLKQPAHRDSTNGPWENLLLACATFEGGGIWVQADEGPTKRQVLNKEMGGRVLEKRGKITFDAHRWHSTEHWTGTRLVLAGYTIAGVENLGAEDRGLLRSRGFALDPTPGKAREPGLQFLEEKGQPEYAGWDPSKRKYCCAEGWEDLRLKLDDILLEHAGGDAQLDRAPFEMAAKGELGCGLVSDPALHGKLIGAMVAHLQQKDPGQGDLDDVDPGQPFRLRLISALLKD</sequence>
<protein>
    <submittedName>
        <fullName evidence="2">Uncharacterized protein</fullName>
    </submittedName>
</protein>
<organism evidence="2 3">
    <name type="scientific">Symbiodinium necroappetens</name>
    <dbReference type="NCBI Taxonomy" id="1628268"/>
    <lineage>
        <taxon>Eukaryota</taxon>
        <taxon>Sar</taxon>
        <taxon>Alveolata</taxon>
        <taxon>Dinophyceae</taxon>
        <taxon>Suessiales</taxon>
        <taxon>Symbiodiniaceae</taxon>
        <taxon>Symbiodinium</taxon>
    </lineage>
</organism>
<feature type="region of interest" description="Disordered" evidence="1">
    <location>
        <begin position="290"/>
        <end position="325"/>
    </location>
</feature>
<dbReference type="AlphaFoldDB" id="A0A812VMX3"/>
<feature type="non-terminal residue" evidence="2">
    <location>
        <position position="911"/>
    </location>
</feature>
<evidence type="ECO:0000313" key="2">
    <source>
        <dbReference type="EMBL" id="CAE7639240.1"/>
    </source>
</evidence>